<dbReference type="Proteomes" id="UP000298030">
    <property type="component" value="Unassembled WGS sequence"/>
</dbReference>
<evidence type="ECO:0000313" key="3">
    <source>
        <dbReference type="Proteomes" id="UP000298030"/>
    </source>
</evidence>
<evidence type="ECO:0000313" key="2">
    <source>
        <dbReference type="EMBL" id="TEB18530.1"/>
    </source>
</evidence>
<gene>
    <name evidence="2" type="ORF">FA13DRAFT_591059</name>
</gene>
<feature type="region of interest" description="Disordered" evidence="1">
    <location>
        <begin position="31"/>
        <end position="56"/>
    </location>
</feature>
<comment type="caution">
    <text evidence="2">The sequence shown here is derived from an EMBL/GenBank/DDBJ whole genome shotgun (WGS) entry which is preliminary data.</text>
</comment>
<proteinExistence type="predicted"/>
<dbReference type="EMBL" id="QPFP01000245">
    <property type="protein sequence ID" value="TEB18530.1"/>
    <property type="molecule type" value="Genomic_DNA"/>
</dbReference>
<reference evidence="2 3" key="1">
    <citation type="journal article" date="2019" name="Nat. Ecol. Evol.">
        <title>Megaphylogeny resolves global patterns of mushroom evolution.</title>
        <authorList>
            <person name="Varga T."/>
            <person name="Krizsan K."/>
            <person name="Foldi C."/>
            <person name="Dima B."/>
            <person name="Sanchez-Garcia M."/>
            <person name="Sanchez-Ramirez S."/>
            <person name="Szollosi G.J."/>
            <person name="Szarkandi J.G."/>
            <person name="Papp V."/>
            <person name="Albert L."/>
            <person name="Andreopoulos W."/>
            <person name="Angelini C."/>
            <person name="Antonin V."/>
            <person name="Barry K.W."/>
            <person name="Bougher N.L."/>
            <person name="Buchanan P."/>
            <person name="Buyck B."/>
            <person name="Bense V."/>
            <person name="Catcheside P."/>
            <person name="Chovatia M."/>
            <person name="Cooper J."/>
            <person name="Damon W."/>
            <person name="Desjardin D."/>
            <person name="Finy P."/>
            <person name="Geml J."/>
            <person name="Haridas S."/>
            <person name="Hughes K."/>
            <person name="Justo A."/>
            <person name="Karasinski D."/>
            <person name="Kautmanova I."/>
            <person name="Kiss B."/>
            <person name="Kocsube S."/>
            <person name="Kotiranta H."/>
            <person name="LaButti K.M."/>
            <person name="Lechner B.E."/>
            <person name="Liimatainen K."/>
            <person name="Lipzen A."/>
            <person name="Lukacs Z."/>
            <person name="Mihaltcheva S."/>
            <person name="Morgado L.N."/>
            <person name="Niskanen T."/>
            <person name="Noordeloos M.E."/>
            <person name="Ohm R.A."/>
            <person name="Ortiz-Santana B."/>
            <person name="Ovrebo C."/>
            <person name="Racz N."/>
            <person name="Riley R."/>
            <person name="Savchenko A."/>
            <person name="Shiryaev A."/>
            <person name="Soop K."/>
            <person name="Spirin V."/>
            <person name="Szebenyi C."/>
            <person name="Tomsovsky M."/>
            <person name="Tulloss R.E."/>
            <person name="Uehling J."/>
            <person name="Grigoriev I.V."/>
            <person name="Vagvolgyi C."/>
            <person name="Papp T."/>
            <person name="Martin F.M."/>
            <person name="Miettinen O."/>
            <person name="Hibbett D.S."/>
            <person name="Nagy L.G."/>
        </authorList>
    </citation>
    <scope>NUCLEOTIDE SEQUENCE [LARGE SCALE GENOMIC DNA]</scope>
    <source>
        <strain evidence="2 3">FP101781</strain>
    </source>
</reference>
<evidence type="ECO:0000256" key="1">
    <source>
        <dbReference type="SAM" id="MobiDB-lite"/>
    </source>
</evidence>
<protein>
    <submittedName>
        <fullName evidence="2">Uncharacterized protein</fullName>
    </submittedName>
</protein>
<accession>A0A4Y7SAH6</accession>
<organism evidence="2 3">
    <name type="scientific">Coprinellus micaceus</name>
    <name type="common">Glistening ink-cap mushroom</name>
    <name type="synonym">Coprinus micaceus</name>
    <dbReference type="NCBI Taxonomy" id="71717"/>
    <lineage>
        <taxon>Eukaryota</taxon>
        <taxon>Fungi</taxon>
        <taxon>Dikarya</taxon>
        <taxon>Basidiomycota</taxon>
        <taxon>Agaricomycotina</taxon>
        <taxon>Agaricomycetes</taxon>
        <taxon>Agaricomycetidae</taxon>
        <taxon>Agaricales</taxon>
        <taxon>Agaricineae</taxon>
        <taxon>Psathyrellaceae</taxon>
        <taxon>Coprinellus</taxon>
    </lineage>
</organism>
<dbReference type="AlphaFoldDB" id="A0A4Y7SAH6"/>
<name>A0A4Y7SAH6_COPMI</name>
<keyword evidence="3" id="KW-1185">Reference proteome</keyword>
<sequence>MTDNRCWEEGYPSCEAPATQRCRSTCRRDRNCAYRHSPPMDSKLPRNSAPGLSRGPREAVRIFEPPCCVGKSIHNFVATQDPMRALTFPQAPSDGTAGQHDIRPTGKGLEILSLLRFFRLVSHTFDYEKA</sequence>